<organism evidence="2 3">
    <name type="scientific">Fusarium solani</name>
    <name type="common">Filamentous fungus</name>
    <dbReference type="NCBI Taxonomy" id="169388"/>
    <lineage>
        <taxon>Eukaryota</taxon>
        <taxon>Fungi</taxon>
        <taxon>Dikarya</taxon>
        <taxon>Ascomycota</taxon>
        <taxon>Pezizomycotina</taxon>
        <taxon>Sordariomycetes</taxon>
        <taxon>Hypocreomycetidae</taxon>
        <taxon>Hypocreales</taxon>
        <taxon>Nectriaceae</taxon>
        <taxon>Fusarium</taxon>
        <taxon>Fusarium solani species complex</taxon>
    </lineage>
</organism>
<dbReference type="OrthoDB" id="5240423at2759"/>
<reference evidence="2" key="1">
    <citation type="journal article" date="2021" name="Nat. Commun.">
        <title>Genetic determinants of endophytism in the Arabidopsis root mycobiome.</title>
        <authorList>
            <person name="Mesny F."/>
            <person name="Miyauchi S."/>
            <person name="Thiergart T."/>
            <person name="Pickel B."/>
            <person name="Atanasova L."/>
            <person name="Karlsson M."/>
            <person name="Huettel B."/>
            <person name="Barry K.W."/>
            <person name="Haridas S."/>
            <person name="Chen C."/>
            <person name="Bauer D."/>
            <person name="Andreopoulos W."/>
            <person name="Pangilinan J."/>
            <person name="LaButti K."/>
            <person name="Riley R."/>
            <person name="Lipzen A."/>
            <person name="Clum A."/>
            <person name="Drula E."/>
            <person name="Henrissat B."/>
            <person name="Kohler A."/>
            <person name="Grigoriev I.V."/>
            <person name="Martin F.M."/>
            <person name="Hacquard S."/>
        </authorList>
    </citation>
    <scope>NUCLEOTIDE SEQUENCE</scope>
    <source>
        <strain evidence="2">FSSC 5 MPI-SDFR-AT-0091</strain>
    </source>
</reference>
<dbReference type="AlphaFoldDB" id="A0A9P9RAP6"/>
<dbReference type="EMBL" id="JAGTJS010000003">
    <property type="protein sequence ID" value="KAH7272062.1"/>
    <property type="molecule type" value="Genomic_DNA"/>
</dbReference>
<feature type="compositionally biased region" description="Polar residues" evidence="1">
    <location>
        <begin position="516"/>
        <end position="535"/>
    </location>
</feature>
<keyword evidence="3" id="KW-1185">Reference proteome</keyword>
<sequence length="535" mass="58145">MPNPFHATYNFVAWTLDQGQVPSDVRRSLELVRTCNKDLQHLIELRNECLPRLERRPLVLARVHSIIEAAQAGLEEACTIVERCRPEAHSGRTPLASRVAWLLVDSGEFRNLEPIVSRHHDAVLAELNFLRNIAMLSPVPEASMEEGRCVVQKEAPVFDNIALLGDILGDISIEAKPLPPIPQSITPVPVSSPPMTLNQHQGYQTEPPSSLMPSTRRIGLAPDSSAPEILPMGMNHSAPSRPQQTSGTGYISEDMTGLANLLRDTLVSPDISSPRYPYTTAPPNRPVTASSNPMDRTTRPGAITPVQTGSNHRPSFYNTNDGISDMGPDRSQRASIGYTPSVSSFASQSSPPPLNNRASASTLPVYTYGATQHQNTSSTTLPARFAWADSSSATVSSLPQTFTRSTMSMDGTGWGQQPIAELDSSPYQMVPVVRPASDAGYPGNDGKNPVVQFVKQLNTIPIELSATTDSFPKTSLRRQSAPSENRHGRTASQSGGLPSEQYIEQPMAQPRGFDQEPTSVSQPIRTSNSFSIERP</sequence>
<proteinExistence type="predicted"/>
<gene>
    <name evidence="2" type="ORF">B0J15DRAFT_589954</name>
</gene>
<feature type="region of interest" description="Disordered" evidence="1">
    <location>
        <begin position="275"/>
        <end position="298"/>
    </location>
</feature>
<feature type="region of interest" description="Disordered" evidence="1">
    <location>
        <begin position="195"/>
        <end position="214"/>
    </location>
</feature>
<name>A0A9P9RAP6_FUSSL</name>
<feature type="compositionally biased region" description="Polar residues" evidence="1">
    <location>
        <begin position="195"/>
        <end position="213"/>
    </location>
</feature>
<protein>
    <submittedName>
        <fullName evidence="2">Uncharacterized protein</fullName>
    </submittedName>
</protein>
<comment type="caution">
    <text evidence="2">The sequence shown here is derived from an EMBL/GenBank/DDBJ whole genome shotgun (WGS) entry which is preliminary data.</text>
</comment>
<evidence type="ECO:0000313" key="3">
    <source>
        <dbReference type="Proteomes" id="UP000736672"/>
    </source>
</evidence>
<accession>A0A9P9RAP6</accession>
<feature type="region of interest" description="Disordered" evidence="1">
    <location>
        <begin position="469"/>
        <end position="535"/>
    </location>
</feature>
<dbReference type="Proteomes" id="UP000736672">
    <property type="component" value="Unassembled WGS sequence"/>
</dbReference>
<feature type="compositionally biased region" description="Polar residues" evidence="1">
    <location>
        <begin position="469"/>
        <end position="483"/>
    </location>
</feature>
<evidence type="ECO:0000313" key="2">
    <source>
        <dbReference type="EMBL" id="KAH7272062.1"/>
    </source>
</evidence>
<evidence type="ECO:0000256" key="1">
    <source>
        <dbReference type="SAM" id="MobiDB-lite"/>
    </source>
</evidence>